<dbReference type="Gene3D" id="1.10.10.1460">
    <property type="match status" value="1"/>
</dbReference>
<evidence type="ECO:0000313" key="9">
    <source>
        <dbReference type="EMBL" id="EDK42083.1"/>
    </source>
</evidence>
<dbReference type="GO" id="GO:1902977">
    <property type="term" value="P:mitotic DNA replication preinitiation complex assembly"/>
    <property type="evidence" value="ECO:0007669"/>
    <property type="project" value="TreeGrafter"/>
</dbReference>
<feature type="region of interest" description="Disordered" evidence="8">
    <location>
        <begin position="61"/>
        <end position="111"/>
    </location>
</feature>
<dbReference type="GeneID" id="5235298"/>
<dbReference type="InterPro" id="IPR040203">
    <property type="entry name" value="Sld2"/>
</dbReference>
<dbReference type="KEGG" id="lel:PVL30_000256"/>
<protein>
    <recommendedName>
        <fullName evidence="3 7">DNA replication regulator SLD2</fullName>
    </recommendedName>
</protein>
<dbReference type="InParanoid" id="A5DSC5"/>
<reference evidence="9 10" key="1">
    <citation type="journal article" date="2009" name="Nature">
        <title>Evolution of pathogenicity and sexual reproduction in eight Candida genomes.</title>
        <authorList>
            <person name="Butler G."/>
            <person name="Rasmussen M.D."/>
            <person name="Lin M.F."/>
            <person name="Santos M.A."/>
            <person name="Sakthikumar S."/>
            <person name="Munro C.A."/>
            <person name="Rheinbay E."/>
            <person name="Grabherr M."/>
            <person name="Forche A."/>
            <person name="Reedy J.L."/>
            <person name="Agrafioti I."/>
            <person name="Arnaud M.B."/>
            <person name="Bates S."/>
            <person name="Brown A.J."/>
            <person name="Brunke S."/>
            <person name="Costanzo M.C."/>
            <person name="Fitzpatrick D.A."/>
            <person name="de Groot P.W."/>
            <person name="Harris D."/>
            <person name="Hoyer L.L."/>
            <person name="Hube B."/>
            <person name="Klis F.M."/>
            <person name="Kodira C."/>
            <person name="Lennard N."/>
            <person name="Logue M.E."/>
            <person name="Martin R."/>
            <person name="Neiman A.M."/>
            <person name="Nikolaou E."/>
            <person name="Quail M.A."/>
            <person name="Quinn J."/>
            <person name="Santos M.C."/>
            <person name="Schmitzberger F.F."/>
            <person name="Sherlock G."/>
            <person name="Shah P."/>
            <person name="Silverstein K.A."/>
            <person name="Skrzypek M.S."/>
            <person name="Soll D."/>
            <person name="Staggs R."/>
            <person name="Stansfield I."/>
            <person name="Stumpf M.P."/>
            <person name="Sudbery P.E."/>
            <person name="Srikantha T."/>
            <person name="Zeng Q."/>
            <person name="Berman J."/>
            <person name="Berriman M."/>
            <person name="Heitman J."/>
            <person name="Gow N.A."/>
            <person name="Lorenz M.C."/>
            <person name="Birren B.W."/>
            <person name="Kellis M."/>
            <person name="Cuomo C.A."/>
        </authorList>
    </citation>
    <scope>NUCLEOTIDE SEQUENCE [LARGE SCALE GENOMIC DNA]</scope>
    <source>
        <strain evidence="10">ATCC 11503 / BCRC 21390 / CBS 2605 / JCM 1781 / NBRC 1676 / NRRL YB-4239</strain>
    </source>
</reference>
<name>A5DSC5_LODEL</name>
<gene>
    <name evidence="9" type="ORF">LELG_00261</name>
</gene>
<feature type="region of interest" description="Disordered" evidence="8">
    <location>
        <begin position="126"/>
        <end position="152"/>
    </location>
</feature>
<comment type="function">
    <text evidence="7">Has a role in the initiation of DNA replication. Required at S-phase checkpoint.</text>
</comment>
<comment type="similarity">
    <text evidence="2 7">Belongs to the SLD2 family.</text>
</comment>
<dbReference type="PANTHER" id="PTHR28124:SF1">
    <property type="entry name" value="DNA REPLICATION REGULATOR SLD2"/>
    <property type="match status" value="1"/>
</dbReference>
<dbReference type="InterPro" id="IPR021110">
    <property type="entry name" value="DNA_rep_checkpnt_protein"/>
</dbReference>
<feature type="compositionally biased region" description="Acidic residues" evidence="8">
    <location>
        <begin position="344"/>
        <end position="360"/>
    </location>
</feature>
<evidence type="ECO:0000256" key="5">
    <source>
        <dbReference type="ARBA" id="ARBA00023242"/>
    </source>
</evidence>
<evidence type="ECO:0000256" key="2">
    <source>
        <dbReference type="ARBA" id="ARBA00007276"/>
    </source>
</evidence>
<dbReference type="OrthoDB" id="8775810at2759"/>
<dbReference type="eggNOG" id="ENOG502SCF7">
    <property type="taxonomic scope" value="Eukaryota"/>
</dbReference>
<evidence type="ECO:0000313" key="10">
    <source>
        <dbReference type="Proteomes" id="UP000001996"/>
    </source>
</evidence>
<sequence length="413" mass="47138">MISTSKPMSSKLEEIKHEIKSWEYKFKAENDRLPLKQDVNSIPEIKKLYALYKSYKTGKPVKMEKREKSYKPEKTYKSDTYSSPLVSKNRSETTDVVPPTPKGELGPTPQANGRVLSIFDFSLTPPESSPLKQKSEKSAHNGTIKTDQFSQSSGLDLLVTPTKANKFSPFASTQRKNSNLESEATPLGAARKLNFAAVMDVQTPNYMKQKTQTPTFSRIMPLPDFLVSPSPLKSQRMMRKLTEVYKTSLESIDADPELASEFNTAEMEINDGMIEKEENGGEAISVENRGMRKQKTQKRLTRRVKMAPRLENEGQTLDTVNIQDRIQLMEEQERTSLMAYMNSESEDDDDDDDDDDDSDNEKEGEGKRNRGNNGNGVQQSPIKRTRKPVTANYKRLKINDPRSRKFKQRMRRR</sequence>
<dbReference type="GO" id="GO:0006270">
    <property type="term" value="P:DNA replication initiation"/>
    <property type="evidence" value="ECO:0007669"/>
    <property type="project" value="UniProtKB-UniRule"/>
</dbReference>
<feature type="region of interest" description="Disordered" evidence="8">
    <location>
        <begin position="343"/>
        <end position="413"/>
    </location>
</feature>
<evidence type="ECO:0000256" key="8">
    <source>
        <dbReference type="SAM" id="MobiDB-lite"/>
    </source>
</evidence>
<evidence type="ECO:0000256" key="6">
    <source>
        <dbReference type="ARBA" id="ARBA00023306"/>
    </source>
</evidence>
<proteinExistence type="inferred from homology"/>
<dbReference type="AlphaFoldDB" id="A5DSC5"/>
<feature type="compositionally biased region" description="Basic residues" evidence="8">
    <location>
        <begin position="404"/>
        <end position="413"/>
    </location>
</feature>
<dbReference type="Proteomes" id="UP000001996">
    <property type="component" value="Unassembled WGS sequence"/>
</dbReference>
<evidence type="ECO:0000256" key="4">
    <source>
        <dbReference type="ARBA" id="ARBA00022705"/>
    </source>
</evidence>
<dbReference type="GO" id="GO:0003688">
    <property type="term" value="F:DNA replication origin binding"/>
    <property type="evidence" value="ECO:0007669"/>
    <property type="project" value="TreeGrafter"/>
</dbReference>
<keyword evidence="10" id="KW-1185">Reference proteome</keyword>
<evidence type="ECO:0000256" key="1">
    <source>
        <dbReference type="ARBA" id="ARBA00004123"/>
    </source>
</evidence>
<keyword evidence="5 7" id="KW-0539">Nucleus</keyword>
<feature type="compositionally biased region" description="Polar residues" evidence="8">
    <location>
        <begin position="78"/>
        <end position="88"/>
    </location>
</feature>
<dbReference type="GO" id="GO:0031261">
    <property type="term" value="C:DNA replication preinitiation complex"/>
    <property type="evidence" value="ECO:0007669"/>
    <property type="project" value="TreeGrafter"/>
</dbReference>
<accession>A5DSC5</accession>
<keyword evidence="6 7" id="KW-0131">Cell cycle</keyword>
<dbReference type="OMA" id="TWEHDFI"/>
<dbReference type="STRING" id="379508.A5DSC5"/>
<feature type="compositionally biased region" description="Basic and acidic residues" evidence="8">
    <location>
        <begin position="61"/>
        <end position="77"/>
    </location>
</feature>
<dbReference type="EMBL" id="CH981524">
    <property type="protein sequence ID" value="EDK42083.1"/>
    <property type="molecule type" value="Genomic_DNA"/>
</dbReference>
<comment type="subcellular location">
    <subcellularLocation>
        <location evidence="1 7">Nucleus</location>
    </subcellularLocation>
</comment>
<keyword evidence="4 7" id="KW-0235">DNA replication</keyword>
<organism evidence="9 10">
    <name type="scientific">Lodderomyces elongisporus (strain ATCC 11503 / CBS 2605 / JCM 1781 / NBRC 1676 / NRRL YB-4239)</name>
    <name type="common">Yeast</name>
    <name type="synonym">Saccharomyces elongisporus</name>
    <dbReference type="NCBI Taxonomy" id="379508"/>
    <lineage>
        <taxon>Eukaryota</taxon>
        <taxon>Fungi</taxon>
        <taxon>Dikarya</taxon>
        <taxon>Ascomycota</taxon>
        <taxon>Saccharomycotina</taxon>
        <taxon>Pichiomycetes</taxon>
        <taxon>Debaryomycetaceae</taxon>
        <taxon>Candida/Lodderomyces clade</taxon>
        <taxon>Lodderomyces</taxon>
    </lineage>
</organism>
<evidence type="ECO:0000256" key="3">
    <source>
        <dbReference type="ARBA" id="ARBA00018363"/>
    </source>
</evidence>
<feature type="compositionally biased region" description="Polar residues" evidence="8">
    <location>
        <begin position="140"/>
        <end position="152"/>
    </location>
</feature>
<dbReference type="HOGENOM" id="CLU_667493_0_0_1"/>
<dbReference type="GO" id="GO:0000727">
    <property type="term" value="P:double-strand break repair via break-induced replication"/>
    <property type="evidence" value="ECO:0007669"/>
    <property type="project" value="TreeGrafter"/>
</dbReference>
<dbReference type="Pfam" id="PF11719">
    <property type="entry name" value="Drc1-Sld2"/>
    <property type="match status" value="1"/>
</dbReference>
<dbReference type="PANTHER" id="PTHR28124">
    <property type="entry name" value="DNA REPLICATION REGULATOR SLD2"/>
    <property type="match status" value="1"/>
</dbReference>
<evidence type="ECO:0000256" key="7">
    <source>
        <dbReference type="RuleBase" id="RU367067"/>
    </source>
</evidence>
<dbReference type="GO" id="GO:0003697">
    <property type="term" value="F:single-stranded DNA binding"/>
    <property type="evidence" value="ECO:0007669"/>
    <property type="project" value="TreeGrafter"/>
</dbReference>